<comment type="caution">
    <text evidence="1">The sequence shown here is derived from an EMBL/GenBank/DDBJ whole genome shotgun (WGS) entry which is preliminary data.</text>
</comment>
<gene>
    <name evidence="1" type="ORF">VTL71DRAFT_5718</name>
</gene>
<dbReference type="Proteomes" id="UP001595075">
    <property type="component" value="Unassembled WGS sequence"/>
</dbReference>
<sequence length="151" mass="17739">MAIQNGSKRLALLRVKYSDKPLEPHDDAFYTDLFINRGTGGLNDYYLQQSHANGSFDGSVLFPWRTVNFTKAQYWARYPSRNARILGDYLRLRSWAESLLWCTELGNPRLTDSLDRLRLFVAMTLAEEENKCQTRWQLERVLFCRLLLQEL</sequence>
<dbReference type="EMBL" id="JAZHXI010000016">
    <property type="protein sequence ID" value="KAL2062646.1"/>
    <property type="molecule type" value="Genomic_DNA"/>
</dbReference>
<evidence type="ECO:0000313" key="2">
    <source>
        <dbReference type="Proteomes" id="UP001595075"/>
    </source>
</evidence>
<protein>
    <submittedName>
        <fullName evidence="1">Uncharacterized protein</fullName>
    </submittedName>
</protein>
<proteinExistence type="predicted"/>
<name>A0ABR4BZH6_9HELO</name>
<accession>A0ABR4BZH6</accession>
<organism evidence="1 2">
    <name type="scientific">Oculimacula yallundae</name>
    <dbReference type="NCBI Taxonomy" id="86028"/>
    <lineage>
        <taxon>Eukaryota</taxon>
        <taxon>Fungi</taxon>
        <taxon>Dikarya</taxon>
        <taxon>Ascomycota</taxon>
        <taxon>Pezizomycotina</taxon>
        <taxon>Leotiomycetes</taxon>
        <taxon>Helotiales</taxon>
        <taxon>Ploettnerulaceae</taxon>
        <taxon>Oculimacula</taxon>
    </lineage>
</organism>
<evidence type="ECO:0000313" key="1">
    <source>
        <dbReference type="EMBL" id="KAL2062646.1"/>
    </source>
</evidence>
<reference evidence="1 2" key="1">
    <citation type="journal article" date="2024" name="Commun. Biol.">
        <title>Comparative genomic analysis of thermophilic fungi reveals convergent evolutionary adaptations and gene losses.</title>
        <authorList>
            <person name="Steindorff A.S."/>
            <person name="Aguilar-Pontes M.V."/>
            <person name="Robinson A.J."/>
            <person name="Andreopoulos B."/>
            <person name="LaButti K."/>
            <person name="Kuo A."/>
            <person name="Mondo S."/>
            <person name="Riley R."/>
            <person name="Otillar R."/>
            <person name="Haridas S."/>
            <person name="Lipzen A."/>
            <person name="Grimwood J."/>
            <person name="Schmutz J."/>
            <person name="Clum A."/>
            <person name="Reid I.D."/>
            <person name="Moisan M.C."/>
            <person name="Butler G."/>
            <person name="Nguyen T.T.M."/>
            <person name="Dewar K."/>
            <person name="Conant G."/>
            <person name="Drula E."/>
            <person name="Henrissat B."/>
            <person name="Hansel C."/>
            <person name="Singer S."/>
            <person name="Hutchinson M.I."/>
            <person name="de Vries R.P."/>
            <person name="Natvig D.O."/>
            <person name="Powell A.J."/>
            <person name="Tsang A."/>
            <person name="Grigoriev I.V."/>
        </authorList>
    </citation>
    <scope>NUCLEOTIDE SEQUENCE [LARGE SCALE GENOMIC DNA]</scope>
    <source>
        <strain evidence="1 2">CBS 494.80</strain>
    </source>
</reference>
<keyword evidence="2" id="KW-1185">Reference proteome</keyword>